<evidence type="ECO:0000256" key="7">
    <source>
        <dbReference type="ARBA" id="ARBA00023146"/>
    </source>
</evidence>
<dbReference type="InterPro" id="IPR014729">
    <property type="entry name" value="Rossmann-like_a/b/a_fold"/>
</dbReference>
<evidence type="ECO:0000256" key="4">
    <source>
        <dbReference type="ARBA" id="ARBA00022741"/>
    </source>
</evidence>
<dbReference type="Gene3D" id="3.40.50.620">
    <property type="entry name" value="HUPs"/>
    <property type="match status" value="1"/>
</dbReference>
<dbReference type="InterPro" id="IPR008925">
    <property type="entry name" value="aa_tRNA-synth_I_cd-bd_sf"/>
</dbReference>
<keyword evidence="6 8" id="KW-0648">Protein biosynthesis</keyword>
<name>A0ABX2KS84_9PROT</name>
<dbReference type="InterPro" id="IPR045462">
    <property type="entry name" value="aa-tRNA-synth_I_cd-bd"/>
</dbReference>
<keyword evidence="2 8" id="KW-0963">Cytoplasm</keyword>
<feature type="domain" description="Aminoacyl-tRNA synthetase class I anticodon-binding" evidence="10">
    <location>
        <begin position="323"/>
        <end position="464"/>
    </location>
</feature>
<keyword evidence="5 8" id="KW-0067">ATP-binding</keyword>
<dbReference type="CDD" id="cd00808">
    <property type="entry name" value="GluRS_core"/>
    <property type="match status" value="1"/>
</dbReference>
<evidence type="ECO:0000256" key="6">
    <source>
        <dbReference type="ARBA" id="ARBA00022917"/>
    </source>
</evidence>
<comment type="subcellular location">
    <subcellularLocation>
        <location evidence="8">Cytoplasm</location>
    </subcellularLocation>
</comment>
<dbReference type="NCBIfam" id="TIGR00464">
    <property type="entry name" value="gltX_bact"/>
    <property type="match status" value="1"/>
</dbReference>
<dbReference type="HAMAP" id="MF_00022">
    <property type="entry name" value="Glu_tRNA_synth_type1"/>
    <property type="match status" value="1"/>
</dbReference>
<dbReference type="PANTHER" id="PTHR43311:SF2">
    <property type="entry name" value="GLUTAMATE--TRNA LIGASE, MITOCHONDRIAL-RELATED"/>
    <property type="match status" value="1"/>
</dbReference>
<evidence type="ECO:0000256" key="1">
    <source>
        <dbReference type="ARBA" id="ARBA00007894"/>
    </source>
</evidence>
<accession>A0ABX2KS84</accession>
<comment type="function">
    <text evidence="8">Catalyzes the attachment of glutamate to tRNA(Glu) in a two-step reaction: glutamate is first activated by ATP to form Glu-AMP and then transferred to the acceptor end of tRNA(Glu).</text>
</comment>
<dbReference type="InterPro" id="IPR049940">
    <property type="entry name" value="GluQ/Sye"/>
</dbReference>
<dbReference type="InterPro" id="IPR033910">
    <property type="entry name" value="GluRS_core"/>
</dbReference>
<dbReference type="PROSITE" id="PS00178">
    <property type="entry name" value="AA_TRNA_LIGASE_I"/>
    <property type="match status" value="1"/>
</dbReference>
<reference evidence="11 12" key="1">
    <citation type="submission" date="2019-10" db="EMBL/GenBank/DDBJ databases">
        <title>Genome sequence of Azospirillum formosense CC-Nfb-7.</title>
        <authorList>
            <person name="Ambrosini A."/>
            <person name="Sant'Anna F.H."/>
            <person name="Cassan F.D."/>
            <person name="Souza E.M."/>
            <person name="Passaglia L.M.P."/>
        </authorList>
    </citation>
    <scope>NUCLEOTIDE SEQUENCE [LARGE SCALE GENOMIC DNA]</scope>
    <source>
        <strain evidence="11 12">CC-NFb-7</strain>
    </source>
</reference>
<dbReference type="InterPro" id="IPR000924">
    <property type="entry name" value="Glu/Gln-tRNA-synth"/>
</dbReference>
<comment type="caution">
    <text evidence="11">The sequence shown here is derived from an EMBL/GenBank/DDBJ whole genome shotgun (WGS) entry which is preliminary data.</text>
</comment>
<feature type="binding site" evidence="8">
    <location>
        <position position="241"/>
    </location>
    <ligand>
        <name>ATP</name>
        <dbReference type="ChEBI" id="CHEBI:30616"/>
    </ligand>
</feature>
<evidence type="ECO:0000313" key="12">
    <source>
        <dbReference type="Proteomes" id="UP000639419"/>
    </source>
</evidence>
<keyword evidence="3 8" id="KW-0436">Ligase</keyword>
<dbReference type="Pfam" id="PF00749">
    <property type="entry name" value="tRNA-synt_1c"/>
    <property type="match status" value="1"/>
</dbReference>
<dbReference type="PRINTS" id="PR00987">
    <property type="entry name" value="TRNASYNTHGLU"/>
</dbReference>
<feature type="domain" description="Glutamyl/glutaminyl-tRNA synthetase class Ib catalytic" evidence="9">
    <location>
        <begin position="3"/>
        <end position="305"/>
    </location>
</feature>
<evidence type="ECO:0000256" key="2">
    <source>
        <dbReference type="ARBA" id="ARBA00022490"/>
    </source>
</evidence>
<dbReference type="EC" id="6.1.1.17" evidence="8"/>
<dbReference type="Gene3D" id="1.10.10.350">
    <property type="match status" value="1"/>
</dbReference>
<keyword evidence="4 8" id="KW-0547">Nucleotide-binding</keyword>
<dbReference type="RefSeq" id="WP_174438671.1">
    <property type="nucleotide sequence ID" value="NZ_BAABCC010000032.1"/>
</dbReference>
<keyword evidence="12" id="KW-1185">Reference proteome</keyword>
<dbReference type="Proteomes" id="UP000639419">
    <property type="component" value="Unassembled WGS sequence"/>
</dbReference>
<evidence type="ECO:0000256" key="5">
    <source>
        <dbReference type="ARBA" id="ARBA00022840"/>
    </source>
</evidence>
<dbReference type="GO" id="GO:0004818">
    <property type="term" value="F:glutamate-tRNA ligase activity"/>
    <property type="evidence" value="ECO:0007669"/>
    <property type="project" value="UniProtKB-EC"/>
</dbReference>
<evidence type="ECO:0000259" key="9">
    <source>
        <dbReference type="Pfam" id="PF00749"/>
    </source>
</evidence>
<dbReference type="SUPFAM" id="SSF48163">
    <property type="entry name" value="An anticodon-binding domain of class I aminoacyl-tRNA synthetases"/>
    <property type="match status" value="1"/>
</dbReference>
<dbReference type="InterPro" id="IPR001412">
    <property type="entry name" value="aa-tRNA-synth_I_CS"/>
</dbReference>
<dbReference type="Pfam" id="PF19269">
    <property type="entry name" value="Anticodon_2"/>
    <property type="match status" value="1"/>
</dbReference>
<gene>
    <name evidence="8" type="primary">gltX</name>
    <name evidence="11" type="ORF">GBZ26_09750</name>
</gene>
<dbReference type="PANTHER" id="PTHR43311">
    <property type="entry name" value="GLUTAMATE--TRNA LIGASE"/>
    <property type="match status" value="1"/>
</dbReference>
<evidence type="ECO:0000259" key="10">
    <source>
        <dbReference type="Pfam" id="PF19269"/>
    </source>
</evidence>
<sequence length="470" mass="51814">MTVVTRFAPSPTGFLHIGGARTALFNWLYARRNGGTYLLRIEDTDRQRSTDAAVDAILDGLSWLGLDWDGDAVSQFARKDRHAEVAHQMLAAGRAYHCYASPEELEEMRAAQKAAGQPVRYDGRWRDRDPSEAPAGVKPVIRLKAPQEGETVLKDRVQGEVTVQNAQLDDLILLRADGTPTYLLAVVVDDHDMGVTHVIRGDDHLTNTFRQIQIYNAMGWDLPEFGHIPLIHGPDGAKLSKRHGALGVDAYRDMGYLPEAIRNYLLRLGWAHGDDEIISTEQAVEWFNLEGIGRSPSRFDFAKLENLNAHYMRQADDARLVGLAAPRLEAELGRALTESERDLLTRAMNGLKQRARTVVDLAQSARFYLAARPLAMDEKAAALLDDKGRSVLTDLAARFEAEADFTAAALEGLVRAFAEERGEKLGKIAQPLRAALTGSTVSPPIFEVAELLGRTETLARMKDAATAARG</sequence>
<dbReference type="InterPro" id="IPR020058">
    <property type="entry name" value="Glu/Gln-tRNA-synth_Ib_cat-dom"/>
</dbReference>
<comment type="caution">
    <text evidence="8">Lacks conserved residue(s) required for the propagation of feature annotation.</text>
</comment>
<dbReference type="SUPFAM" id="SSF52374">
    <property type="entry name" value="Nucleotidylyl transferase"/>
    <property type="match status" value="1"/>
</dbReference>
<protein>
    <recommendedName>
        <fullName evidence="8">Glutamate--tRNA ligase</fullName>
        <ecNumber evidence="8">6.1.1.17</ecNumber>
    </recommendedName>
    <alternativeName>
        <fullName evidence="8">Glutamyl-tRNA synthetase</fullName>
        <shortName evidence="8">GluRS</shortName>
    </alternativeName>
</protein>
<evidence type="ECO:0000313" key="11">
    <source>
        <dbReference type="EMBL" id="NUB19494.1"/>
    </source>
</evidence>
<comment type="similarity">
    <text evidence="1 8">Belongs to the class-I aminoacyl-tRNA synthetase family. Glutamate--tRNA ligase type 1 subfamily.</text>
</comment>
<comment type="catalytic activity">
    <reaction evidence="8">
        <text>tRNA(Glu) + L-glutamate + ATP = L-glutamyl-tRNA(Glu) + AMP + diphosphate</text>
        <dbReference type="Rhea" id="RHEA:23540"/>
        <dbReference type="Rhea" id="RHEA-COMP:9663"/>
        <dbReference type="Rhea" id="RHEA-COMP:9680"/>
        <dbReference type="ChEBI" id="CHEBI:29985"/>
        <dbReference type="ChEBI" id="CHEBI:30616"/>
        <dbReference type="ChEBI" id="CHEBI:33019"/>
        <dbReference type="ChEBI" id="CHEBI:78442"/>
        <dbReference type="ChEBI" id="CHEBI:78520"/>
        <dbReference type="ChEBI" id="CHEBI:456215"/>
        <dbReference type="EC" id="6.1.1.17"/>
    </reaction>
</comment>
<feature type="short sequence motif" description="'HIGH' region" evidence="8">
    <location>
        <begin position="9"/>
        <end position="19"/>
    </location>
</feature>
<evidence type="ECO:0000256" key="8">
    <source>
        <dbReference type="HAMAP-Rule" id="MF_00022"/>
    </source>
</evidence>
<dbReference type="InterPro" id="IPR004527">
    <property type="entry name" value="Glu-tRNA-ligase_bac/mito"/>
</dbReference>
<comment type="subunit">
    <text evidence="8">Monomer.</text>
</comment>
<dbReference type="EMBL" id="WHOR01000053">
    <property type="protein sequence ID" value="NUB19494.1"/>
    <property type="molecule type" value="Genomic_DNA"/>
</dbReference>
<feature type="short sequence motif" description="'KMSKS' region" evidence="8">
    <location>
        <begin position="238"/>
        <end position="242"/>
    </location>
</feature>
<proteinExistence type="inferred from homology"/>
<organism evidence="11 12">
    <name type="scientific">Azospirillum formosense</name>
    <dbReference type="NCBI Taxonomy" id="861533"/>
    <lineage>
        <taxon>Bacteria</taxon>
        <taxon>Pseudomonadati</taxon>
        <taxon>Pseudomonadota</taxon>
        <taxon>Alphaproteobacteria</taxon>
        <taxon>Rhodospirillales</taxon>
        <taxon>Azospirillaceae</taxon>
        <taxon>Azospirillum</taxon>
    </lineage>
</organism>
<evidence type="ECO:0000256" key="3">
    <source>
        <dbReference type="ARBA" id="ARBA00022598"/>
    </source>
</evidence>
<dbReference type="InterPro" id="IPR020751">
    <property type="entry name" value="aa-tRNA-synth_I_codon-bd_sub2"/>
</dbReference>
<keyword evidence="7 8" id="KW-0030">Aminoacyl-tRNA synthetase</keyword>